<accession>A0A423HS74</accession>
<dbReference type="RefSeq" id="WP_123358232.1">
    <property type="nucleotide sequence ID" value="NZ_MOBM01000014.1"/>
</dbReference>
<evidence type="ECO:0000256" key="1">
    <source>
        <dbReference type="SAM" id="Phobius"/>
    </source>
</evidence>
<dbReference type="Proteomes" id="UP000284002">
    <property type="component" value="Unassembled WGS sequence"/>
</dbReference>
<organism evidence="2 3">
    <name type="scientific">Pseudomonas frederiksbergensis</name>
    <dbReference type="NCBI Taxonomy" id="104087"/>
    <lineage>
        <taxon>Bacteria</taxon>
        <taxon>Pseudomonadati</taxon>
        <taxon>Pseudomonadota</taxon>
        <taxon>Gammaproteobacteria</taxon>
        <taxon>Pseudomonadales</taxon>
        <taxon>Pseudomonadaceae</taxon>
        <taxon>Pseudomonas</taxon>
    </lineage>
</organism>
<gene>
    <name evidence="2" type="ORF">BK662_11415</name>
</gene>
<comment type="caution">
    <text evidence="2">The sequence shown here is derived from an EMBL/GenBank/DDBJ whole genome shotgun (WGS) entry which is preliminary data.</text>
</comment>
<protein>
    <submittedName>
        <fullName evidence="2">Uncharacterized protein</fullName>
    </submittedName>
</protein>
<feature type="transmembrane region" description="Helical" evidence="1">
    <location>
        <begin position="6"/>
        <end position="24"/>
    </location>
</feature>
<evidence type="ECO:0000313" key="3">
    <source>
        <dbReference type="Proteomes" id="UP000284002"/>
    </source>
</evidence>
<reference evidence="2 3" key="1">
    <citation type="submission" date="2016-10" db="EMBL/GenBank/DDBJ databases">
        <title>Comparative genome analysis of multiple Pseudomonas spp. focuses on biocontrol and plant growth promoting traits.</title>
        <authorList>
            <person name="Tao X.-Y."/>
            <person name="Taylor C.G."/>
        </authorList>
    </citation>
    <scope>NUCLEOTIDE SEQUENCE [LARGE SCALE GENOMIC DNA]</scope>
    <source>
        <strain evidence="2 3">36C6</strain>
    </source>
</reference>
<name>A0A423HS74_9PSED</name>
<evidence type="ECO:0000313" key="2">
    <source>
        <dbReference type="EMBL" id="RON16032.1"/>
    </source>
</evidence>
<dbReference type="EMBL" id="MOBM01000014">
    <property type="protein sequence ID" value="RON16032.1"/>
    <property type="molecule type" value="Genomic_DNA"/>
</dbReference>
<keyword evidence="1" id="KW-0472">Membrane</keyword>
<keyword evidence="1" id="KW-0812">Transmembrane</keyword>
<dbReference type="AlphaFoldDB" id="A0A423HS74"/>
<proteinExistence type="predicted"/>
<keyword evidence="1" id="KW-1133">Transmembrane helix</keyword>
<sequence>MKAKPIIIGVAAVALVAILINDLVKKDAHALERVSDRVGLAVDCKILSQDGGRWGVCRYKNGAPASVWLDRSGTWVAANGNAIGVVDKLANVADLQNLPAVMRDYKSPPTMPADLLEQ</sequence>